<keyword evidence="1" id="KW-0472">Membrane</keyword>
<proteinExistence type="predicted"/>
<organism evidence="3 4">
    <name type="scientific">Streptosporangium pseudovulgare</name>
    <dbReference type="NCBI Taxonomy" id="35765"/>
    <lineage>
        <taxon>Bacteria</taxon>
        <taxon>Bacillati</taxon>
        <taxon>Actinomycetota</taxon>
        <taxon>Actinomycetes</taxon>
        <taxon>Streptosporangiales</taxon>
        <taxon>Streptosporangiaceae</taxon>
        <taxon>Streptosporangium</taxon>
    </lineage>
</organism>
<feature type="chain" id="PRO_5046691148" description="Peptidase" evidence="2">
    <location>
        <begin position="26"/>
        <end position="376"/>
    </location>
</feature>
<accession>A0ABQ2QVZ8</accession>
<evidence type="ECO:0008006" key="5">
    <source>
        <dbReference type="Google" id="ProtNLM"/>
    </source>
</evidence>
<feature type="transmembrane region" description="Helical" evidence="1">
    <location>
        <begin position="340"/>
        <end position="364"/>
    </location>
</feature>
<sequence>MRIHDLLRGLLVAGAIAPATVTLHAGAIAPATVTLHAGAIASATATPHAGAAAAATTLHAGATAAATTGHTRENGIGIRLVDAPLQARADSRARRYIVDHLKPGTVIHRRVEVSNTTGSPWVVSLYPAAAEIRDRAFRFAPGRTPNDLSTWISTNRHEILLAPGARTMVTATVDVPKGAAPGERYAMIWAEVAKDPPPGGGLRLVNRVGVRVYLSVGGDNPPAADFTIDTLTAQRAPDGQQIVSAQVRNTGGRALDLSGEMTLTNGGLTAGPYQVRTGTTLAPGDAGPVTAPLTERVPDGPWHVRFHLESGLVRHTAEADIRFPAAGAARMAAATMDGGGFLATAVVTVGIVLSTLAAASFLLIRRRRRARHDAAP</sequence>
<comment type="caution">
    <text evidence="3">The sequence shown here is derived from an EMBL/GenBank/DDBJ whole genome shotgun (WGS) entry which is preliminary data.</text>
</comment>
<keyword evidence="1" id="KW-1133">Transmembrane helix</keyword>
<name>A0ABQ2QVZ8_9ACTN</name>
<dbReference type="RefSeq" id="WP_189246766.1">
    <property type="nucleotide sequence ID" value="NZ_BMQJ01000005.1"/>
</dbReference>
<gene>
    <name evidence="3" type="ORF">GCM10010140_26560</name>
</gene>
<keyword evidence="1" id="KW-0812">Transmembrane</keyword>
<evidence type="ECO:0000313" key="3">
    <source>
        <dbReference type="EMBL" id="GGP95248.1"/>
    </source>
</evidence>
<dbReference type="Proteomes" id="UP000611554">
    <property type="component" value="Unassembled WGS sequence"/>
</dbReference>
<reference evidence="4" key="1">
    <citation type="journal article" date="2019" name="Int. J. Syst. Evol. Microbiol.">
        <title>The Global Catalogue of Microorganisms (GCM) 10K type strain sequencing project: providing services to taxonomists for standard genome sequencing and annotation.</title>
        <authorList>
            <consortium name="The Broad Institute Genomics Platform"/>
            <consortium name="The Broad Institute Genome Sequencing Center for Infectious Disease"/>
            <person name="Wu L."/>
            <person name="Ma J."/>
        </authorList>
    </citation>
    <scope>NUCLEOTIDE SEQUENCE [LARGE SCALE GENOMIC DNA]</scope>
    <source>
        <strain evidence="4">JCM 3115</strain>
    </source>
</reference>
<keyword evidence="2" id="KW-0732">Signal</keyword>
<evidence type="ECO:0000256" key="1">
    <source>
        <dbReference type="SAM" id="Phobius"/>
    </source>
</evidence>
<feature type="signal peptide" evidence="2">
    <location>
        <begin position="1"/>
        <end position="25"/>
    </location>
</feature>
<keyword evidence="4" id="KW-1185">Reference proteome</keyword>
<protein>
    <recommendedName>
        <fullName evidence="5">Peptidase</fullName>
    </recommendedName>
</protein>
<dbReference type="EMBL" id="BMQJ01000005">
    <property type="protein sequence ID" value="GGP95248.1"/>
    <property type="molecule type" value="Genomic_DNA"/>
</dbReference>
<evidence type="ECO:0000256" key="2">
    <source>
        <dbReference type="SAM" id="SignalP"/>
    </source>
</evidence>
<evidence type="ECO:0000313" key="4">
    <source>
        <dbReference type="Proteomes" id="UP000611554"/>
    </source>
</evidence>